<keyword evidence="1" id="KW-0812">Transmembrane</keyword>
<keyword evidence="1" id="KW-1133">Transmembrane helix</keyword>
<dbReference type="RefSeq" id="WP_013320231.1">
    <property type="nucleotide sequence ID" value="NC_014501.1"/>
</dbReference>
<dbReference type="KEGG" id="cyj:Cyan7822_0069"/>
<evidence type="ECO:0000256" key="1">
    <source>
        <dbReference type="SAM" id="Phobius"/>
    </source>
</evidence>
<dbReference type="Pfam" id="PF11189">
    <property type="entry name" value="DUF2973"/>
    <property type="match status" value="1"/>
</dbReference>
<keyword evidence="1" id="KW-0472">Membrane</keyword>
<keyword evidence="3" id="KW-1185">Reference proteome</keyword>
<reference evidence="3" key="1">
    <citation type="journal article" date="2011" name="MBio">
        <title>Novel metabolic attributes of the genus Cyanothece, comprising a group of unicellular nitrogen-fixing Cyanobacteria.</title>
        <authorList>
            <person name="Bandyopadhyay A."/>
            <person name="Elvitigala T."/>
            <person name="Welsh E."/>
            <person name="Stockel J."/>
            <person name="Liberton M."/>
            <person name="Min H."/>
            <person name="Sherman L.A."/>
            <person name="Pakrasi H.B."/>
        </authorList>
    </citation>
    <scope>NUCLEOTIDE SEQUENCE [LARGE SCALE GENOMIC DNA]</scope>
    <source>
        <strain evidence="3">PCC 7822</strain>
    </source>
</reference>
<protein>
    <recommendedName>
        <fullName evidence="4">DUF2973 domain-containing protein</fullName>
    </recommendedName>
</protein>
<gene>
    <name evidence="2" type="ordered locus">Cyan7822_0069</name>
</gene>
<evidence type="ECO:0008006" key="4">
    <source>
        <dbReference type="Google" id="ProtNLM"/>
    </source>
</evidence>
<name>E0UHI0_GLOV7</name>
<feature type="transmembrane region" description="Helical" evidence="1">
    <location>
        <begin position="6"/>
        <end position="26"/>
    </location>
</feature>
<dbReference type="InterPro" id="IPR021355">
    <property type="entry name" value="Phage_Syn9_Gp224"/>
</dbReference>
<dbReference type="Proteomes" id="UP000008206">
    <property type="component" value="Chromosome"/>
</dbReference>
<dbReference type="STRING" id="497965.Cyan7822_0069"/>
<dbReference type="AlphaFoldDB" id="E0UHI0"/>
<dbReference type="OrthoDB" id="513924at2"/>
<evidence type="ECO:0000313" key="2">
    <source>
        <dbReference type="EMBL" id="ADN12121.1"/>
    </source>
</evidence>
<accession>E0UHI0</accession>
<organism evidence="2 3">
    <name type="scientific">Gloeothece verrucosa (strain PCC 7822)</name>
    <name type="common">Cyanothece sp. (strain PCC 7822)</name>
    <dbReference type="NCBI Taxonomy" id="497965"/>
    <lineage>
        <taxon>Bacteria</taxon>
        <taxon>Bacillati</taxon>
        <taxon>Cyanobacteriota</taxon>
        <taxon>Cyanophyceae</taxon>
        <taxon>Oscillatoriophycideae</taxon>
        <taxon>Chroococcales</taxon>
        <taxon>Aphanothecaceae</taxon>
        <taxon>Gloeothece</taxon>
        <taxon>Gloeothece verrucosa</taxon>
    </lineage>
</organism>
<dbReference type="HOGENOM" id="CLU_2218729_0_0_3"/>
<sequence>MLHLLYILAFTIIAFLAISNLIRSLITVSMDSQRRYPSAAANARRARANTYYNAQTIHPELLDKNGRPISEPLLVMRSVTVEDARQQLDALYNSSPSQPKETDEEG</sequence>
<evidence type="ECO:0000313" key="3">
    <source>
        <dbReference type="Proteomes" id="UP000008206"/>
    </source>
</evidence>
<dbReference type="eggNOG" id="ENOG5032RJR">
    <property type="taxonomic scope" value="Bacteria"/>
</dbReference>
<dbReference type="EMBL" id="CP002198">
    <property type="protein sequence ID" value="ADN12121.1"/>
    <property type="molecule type" value="Genomic_DNA"/>
</dbReference>
<proteinExistence type="predicted"/>